<comment type="caution">
    <text evidence="2">The sequence shown here is derived from an EMBL/GenBank/DDBJ whole genome shotgun (WGS) entry which is preliminary data.</text>
</comment>
<accession>A0AAW9Q443</accession>
<proteinExistence type="predicted"/>
<evidence type="ECO:0000313" key="3">
    <source>
        <dbReference type="Proteomes" id="UP001333818"/>
    </source>
</evidence>
<feature type="domain" description="Lysozyme inhibitor LprI-like N-terminal" evidence="1">
    <location>
        <begin position="6"/>
        <end position="60"/>
    </location>
</feature>
<sequence>MTKYRNTNNAERLVDAQLAWISFRDRNCKFASERFQGGSIAPMIYSNCIERLTKQRTDELERYFKGMESRDGL</sequence>
<dbReference type="AlphaFoldDB" id="A0AAW9Q443"/>
<keyword evidence="3" id="KW-1185">Reference proteome</keyword>
<dbReference type="Gene3D" id="1.20.1270.180">
    <property type="match status" value="1"/>
</dbReference>
<dbReference type="InterPro" id="IPR009739">
    <property type="entry name" value="LprI-like_N"/>
</dbReference>
<dbReference type="Pfam" id="PF07007">
    <property type="entry name" value="LprI"/>
    <property type="match status" value="1"/>
</dbReference>
<evidence type="ECO:0000259" key="1">
    <source>
        <dbReference type="Pfam" id="PF07007"/>
    </source>
</evidence>
<name>A0AAW9Q443_9CYAN</name>
<gene>
    <name evidence="2" type="ORF">V2H45_24505</name>
</gene>
<organism evidence="2 3">
    <name type="scientific">Tumidithrix elongata BACA0141</name>
    <dbReference type="NCBI Taxonomy" id="2716417"/>
    <lineage>
        <taxon>Bacteria</taxon>
        <taxon>Bacillati</taxon>
        <taxon>Cyanobacteriota</taxon>
        <taxon>Cyanophyceae</taxon>
        <taxon>Pseudanabaenales</taxon>
        <taxon>Pseudanabaenaceae</taxon>
        <taxon>Tumidithrix</taxon>
        <taxon>Tumidithrix elongata</taxon>
    </lineage>
</organism>
<evidence type="ECO:0000313" key="2">
    <source>
        <dbReference type="EMBL" id="MEE3719906.1"/>
    </source>
</evidence>
<dbReference type="Proteomes" id="UP001333818">
    <property type="component" value="Unassembled WGS sequence"/>
</dbReference>
<dbReference type="EMBL" id="JAZBJZ010000188">
    <property type="protein sequence ID" value="MEE3719906.1"/>
    <property type="molecule type" value="Genomic_DNA"/>
</dbReference>
<protein>
    <submittedName>
        <fullName evidence="2">Lysozyme inhibitor LprI family protein</fullName>
    </submittedName>
</protein>
<dbReference type="RefSeq" id="WP_330486350.1">
    <property type="nucleotide sequence ID" value="NZ_JAZBJZ010000188.1"/>
</dbReference>
<reference evidence="2" key="1">
    <citation type="submission" date="2024-01" db="EMBL/GenBank/DDBJ databases">
        <title>Bank of Algae and Cyanobacteria of the Azores (BACA) strain genomes.</title>
        <authorList>
            <person name="Luz R."/>
            <person name="Cordeiro R."/>
            <person name="Fonseca A."/>
            <person name="Goncalves V."/>
        </authorList>
    </citation>
    <scope>NUCLEOTIDE SEQUENCE</scope>
    <source>
        <strain evidence="2">BACA0141</strain>
    </source>
</reference>